<evidence type="ECO:0000256" key="3">
    <source>
        <dbReference type="SAM" id="Phobius"/>
    </source>
</evidence>
<comment type="caution">
    <text evidence="5">The sequence shown here is derived from an EMBL/GenBank/DDBJ whole genome shotgun (WGS) entry which is preliminary data.</text>
</comment>
<evidence type="ECO:0000313" key="5">
    <source>
        <dbReference type="EMBL" id="PWV66876.1"/>
    </source>
</evidence>
<sequence length="214" mass="23079">MSNPQEPPHQPYGQGQPPPYGQAPYGQAPYGQPYPPQPPQKKSKVWLWVLLGILAMILLLCAGCLTVFKSGVDKAAEESTTRSTAAPVGSEVRDGKFAFVVTKVDPPVAAVGDNEYLRKEAQGEFILVYVDVTNTAAEPQTYFGSNQKLIDDQGREFANDIEAELNVNTDLSADINPGNKVSVIIAFDVPKGTVPAAIEFHDSMFSGGTRVALR</sequence>
<dbReference type="InterPro" id="IPR029051">
    <property type="entry name" value="DUF4352"/>
</dbReference>
<reference evidence="5 6" key="1">
    <citation type="submission" date="2018-05" db="EMBL/GenBank/DDBJ databases">
        <title>Genomic Encyclopedia of Type Strains, Phase IV (KMG-IV): sequencing the most valuable type-strain genomes for metagenomic binning, comparative biology and taxonomic classification.</title>
        <authorList>
            <person name="Goeker M."/>
        </authorList>
    </citation>
    <scope>NUCLEOTIDE SEQUENCE [LARGE SCALE GENOMIC DNA]</scope>
    <source>
        <strain evidence="5 6">DSM 44717</strain>
    </source>
</reference>
<evidence type="ECO:0000256" key="2">
    <source>
        <dbReference type="SAM" id="MobiDB-lite"/>
    </source>
</evidence>
<keyword evidence="6" id="KW-1185">Reference proteome</keyword>
<keyword evidence="1" id="KW-0732">Signal</keyword>
<feature type="compositionally biased region" description="Pro residues" evidence="2">
    <location>
        <begin position="1"/>
        <end position="21"/>
    </location>
</feature>
<proteinExistence type="predicted"/>
<feature type="domain" description="DUF4352" evidence="4">
    <location>
        <begin position="88"/>
        <end position="208"/>
    </location>
</feature>
<dbReference type="Pfam" id="PF11611">
    <property type="entry name" value="DUF4352"/>
    <property type="match status" value="1"/>
</dbReference>
<feature type="transmembrane region" description="Helical" evidence="3">
    <location>
        <begin position="45"/>
        <end position="68"/>
    </location>
</feature>
<dbReference type="InterPro" id="IPR029050">
    <property type="entry name" value="Immunoprotect_excell_Ig-like"/>
</dbReference>
<keyword evidence="3" id="KW-0472">Membrane</keyword>
<evidence type="ECO:0000256" key="1">
    <source>
        <dbReference type="ARBA" id="ARBA00022729"/>
    </source>
</evidence>
<protein>
    <submittedName>
        <fullName evidence="5">Uncharacterized protein DUF4352</fullName>
    </submittedName>
</protein>
<organism evidence="5 6">
    <name type="scientific">Nocardia neocaledoniensis</name>
    <dbReference type="NCBI Taxonomy" id="236511"/>
    <lineage>
        <taxon>Bacteria</taxon>
        <taxon>Bacillati</taxon>
        <taxon>Actinomycetota</taxon>
        <taxon>Actinomycetes</taxon>
        <taxon>Mycobacteriales</taxon>
        <taxon>Nocardiaceae</taxon>
        <taxon>Nocardia</taxon>
    </lineage>
</organism>
<name>A0A317N1R3_9NOCA</name>
<feature type="region of interest" description="Disordered" evidence="2">
    <location>
        <begin position="1"/>
        <end position="37"/>
    </location>
</feature>
<keyword evidence="3" id="KW-0812">Transmembrane</keyword>
<feature type="compositionally biased region" description="Low complexity" evidence="2">
    <location>
        <begin position="22"/>
        <end position="31"/>
    </location>
</feature>
<evidence type="ECO:0000259" key="4">
    <source>
        <dbReference type="Pfam" id="PF11611"/>
    </source>
</evidence>
<dbReference type="Proteomes" id="UP000246410">
    <property type="component" value="Unassembled WGS sequence"/>
</dbReference>
<keyword evidence="3" id="KW-1133">Transmembrane helix</keyword>
<dbReference type="RefSeq" id="WP_110041731.1">
    <property type="nucleotide sequence ID" value="NZ_QGTL01000024.1"/>
</dbReference>
<dbReference type="AlphaFoldDB" id="A0A317N1R3"/>
<accession>A0A317N1R3</accession>
<dbReference type="EMBL" id="QGTL01000024">
    <property type="protein sequence ID" value="PWV66876.1"/>
    <property type="molecule type" value="Genomic_DNA"/>
</dbReference>
<gene>
    <name evidence="5" type="ORF">DFR69_1248</name>
</gene>
<dbReference type="Gene3D" id="2.60.40.1240">
    <property type="match status" value="1"/>
</dbReference>
<evidence type="ECO:0000313" key="6">
    <source>
        <dbReference type="Proteomes" id="UP000246410"/>
    </source>
</evidence>